<name>A0A6J5KXD6_9CAUD</name>
<evidence type="ECO:0008006" key="2">
    <source>
        <dbReference type="Google" id="ProtNLM"/>
    </source>
</evidence>
<dbReference type="Gene3D" id="2.30.30.100">
    <property type="match status" value="1"/>
</dbReference>
<organism evidence="1">
    <name type="scientific">uncultured Caudovirales phage</name>
    <dbReference type="NCBI Taxonomy" id="2100421"/>
    <lineage>
        <taxon>Viruses</taxon>
        <taxon>Duplodnaviria</taxon>
        <taxon>Heunggongvirae</taxon>
        <taxon>Uroviricota</taxon>
        <taxon>Caudoviricetes</taxon>
        <taxon>Peduoviridae</taxon>
        <taxon>Maltschvirus</taxon>
        <taxon>Maltschvirus maltsch</taxon>
    </lineage>
</organism>
<evidence type="ECO:0000313" key="1">
    <source>
        <dbReference type="EMBL" id="CAB4127148.1"/>
    </source>
</evidence>
<reference evidence="1" key="1">
    <citation type="submission" date="2020-04" db="EMBL/GenBank/DDBJ databases">
        <authorList>
            <person name="Chiriac C."/>
            <person name="Salcher M."/>
            <person name="Ghai R."/>
            <person name="Kavagutti S V."/>
        </authorList>
    </citation>
    <scope>NUCLEOTIDE SEQUENCE</scope>
</reference>
<protein>
    <recommendedName>
        <fullName evidence="2">Sm-like domain containing protein</fullName>
    </recommendedName>
</protein>
<dbReference type="EMBL" id="LR796208">
    <property type="protein sequence ID" value="CAB4127148.1"/>
    <property type="molecule type" value="Genomic_DNA"/>
</dbReference>
<proteinExistence type="predicted"/>
<sequence length="127" mass="14965">MIQHEYMTMKLMNGDNIICVMISEDDEKFTIMYPIQMKTTRIELEGKQKEIVAGSPWCSFTDDNIFDIYKQDVILLKPMNESTIQYYKNMVDIQQIDGAEKRRPSHIDMVDEFSDNLFFIDGNNTFN</sequence>
<accession>A0A6J5KXD6</accession>
<gene>
    <name evidence="1" type="ORF">UFOVP84_60</name>
</gene>